<dbReference type="VEuPathDB" id="PlasmoDB:PRG01_1359800"/>
<feature type="region of interest" description="Disordered" evidence="1">
    <location>
        <begin position="634"/>
        <end position="711"/>
    </location>
</feature>
<evidence type="ECO:0000313" key="3">
    <source>
        <dbReference type="Proteomes" id="UP000240500"/>
    </source>
</evidence>
<evidence type="ECO:0000313" key="2">
    <source>
        <dbReference type="EMBL" id="SOV82199.1"/>
    </source>
</evidence>
<reference evidence="2 3" key="1">
    <citation type="submission" date="2016-09" db="EMBL/GenBank/DDBJ databases">
        <authorList>
            <consortium name="Pathogen Informatics"/>
        </authorList>
    </citation>
    <scope>NUCLEOTIDE SEQUENCE [LARGE SCALE GENOMIC DNA]</scope>
</reference>
<feature type="compositionally biased region" description="Basic and acidic residues" evidence="1">
    <location>
        <begin position="61"/>
        <end position="81"/>
    </location>
</feature>
<feature type="compositionally biased region" description="Basic and acidic residues" evidence="1">
    <location>
        <begin position="634"/>
        <end position="646"/>
    </location>
</feature>
<evidence type="ECO:0008006" key="4">
    <source>
        <dbReference type="Google" id="ProtNLM"/>
    </source>
</evidence>
<evidence type="ECO:0000256" key="1">
    <source>
        <dbReference type="SAM" id="MobiDB-lite"/>
    </source>
</evidence>
<dbReference type="EMBL" id="LT969576">
    <property type="protein sequence ID" value="SOV82199.1"/>
    <property type="molecule type" value="Genomic_DNA"/>
</dbReference>
<sequence length="1132" mass="135658">MLIKKGQKKNTNIKAKVNYKEKEIYNDITYNEINRRRGKNGSNAGNNRKDKISVLSKGRNKKDVRNIDKVNNESSEIKNNEENVGNTYDKDIDHNNDDNDKNKDNYNNDNNDIEKENDENNDNNTNNNNDKIEHNVYKNNSNSNNNSNINYYYFNNLKNNIMQSKSRLRKKVITDDSSNDERDILKIKDPLKEELRYKNNIIDEKDNEHSSYENNSNDENKMEKKKKKKFRNLSKTFNKDLDVTPVHRKRIRKVNENINYDNISKDTLTFKKIDANNIIHSLNTIDVKDLSNRDDMLRKGIIDIDNLCIDDYILQKSFYEKRKNRKDSKIKSSDDLSYNSNSDYINSYNKNSFSKNQGPYFSDSEYKTPNTKKSNEYELHLKIFNEQNLDTDYFNFNTISMKKSIRFYIEFIALSLLSPKFQYNRNYYKISEGAKQIEKDLKEKYSSLHKKLVKKESLQECCNDSNSIIYRRKKAKKKAKKNKNEDEDEDFFVYNDNEDEEYGGNNKLDKKKKKKKKNLKKLCIYISDSELSQPSNQIDTNLDKNKSNDKFLKKIKKKKYVLSDSSYISDDVTLNEKKNNSKEEVDLTLASISKKEQIDILDIDEKEYKSSCKSNDIHKSHNYDKFDDIDKNSKTINVNEDKGEEYAEKEEFDPEDEYEEDDLYEEEVYYNEEDDLSEQEDDYNEDEDDYNEDEDDYNEEEDDYNEEDDDYYDDTGEYMEDFVVEDDIFYDEDNIKKRFRNKKKSNHPLKSDENVKVKLIEKINDGFMNNLIKGEMLKVYEFIKNEEKFSNYEFLKMICKINKKKSQNYYEQCIQKIENKILSKRDQFESHPFQNNFKNILKNYANILIFYLEHNKMYCCCCNRKLSYACPVFFIKPFYNSTDLWNNNFYNFMKVNNFEWLGYIYFSGTSRSSLEILSDYKLDENKMKKIKESNKLFIKNQNEKRKKTLLGSNSSNVNTCTIMNSEEYIFNHLKEFEEMNGYRYIGSIDDKRLKKRKRSFKYNYDFHSKGGEIYNESSLNLVMKDICDKFCYSSENYIEKDILVLQLGSYCVSTVYYWHVFHHYKFFFVKYIYMKLFDVYSKNKDIFKEPLILAYILSKKLHKQLYRDFKILMNIDISQIQNKLNECDLFIK</sequence>
<dbReference type="AlphaFoldDB" id="A0A2P9DMF5"/>
<feature type="region of interest" description="Disordered" evidence="1">
    <location>
        <begin position="35"/>
        <end position="145"/>
    </location>
</feature>
<dbReference type="VEuPathDB" id="PlasmoDB:PRCDC_1356300"/>
<feature type="region of interest" description="Disordered" evidence="1">
    <location>
        <begin position="206"/>
        <end position="228"/>
    </location>
</feature>
<name>A0A2P9DMF5_PLARE</name>
<gene>
    <name evidence="2" type="ORF">PRG01_1359800</name>
</gene>
<accession>A0A2P9DMF5</accession>
<protein>
    <recommendedName>
        <fullName evidence="4">DUF4211 domain-containing protein</fullName>
    </recommendedName>
</protein>
<proteinExistence type="predicted"/>
<feature type="compositionally biased region" description="Basic and acidic residues" evidence="1">
    <location>
        <begin position="88"/>
        <end position="106"/>
    </location>
</feature>
<dbReference type="OrthoDB" id="387164at2759"/>
<dbReference type="Proteomes" id="UP000240500">
    <property type="component" value="Chromosome 13"/>
</dbReference>
<organism evidence="2 3">
    <name type="scientific">Plasmodium reichenowi</name>
    <dbReference type="NCBI Taxonomy" id="5854"/>
    <lineage>
        <taxon>Eukaryota</taxon>
        <taxon>Sar</taxon>
        <taxon>Alveolata</taxon>
        <taxon>Apicomplexa</taxon>
        <taxon>Aconoidasida</taxon>
        <taxon>Haemosporida</taxon>
        <taxon>Plasmodiidae</taxon>
        <taxon>Plasmodium</taxon>
        <taxon>Plasmodium (Laverania)</taxon>
    </lineage>
</organism>
<feature type="compositionally biased region" description="Acidic residues" evidence="1">
    <location>
        <begin position="647"/>
        <end position="711"/>
    </location>
</feature>